<keyword evidence="3" id="KW-1185">Reference proteome</keyword>
<sequence length="336" mass="38378">MMNNMETTYMEQSLKPLKIVRRTTAKENISIREKVKKNVSSCARMTAEPDYKFNNILQNEQDAVYPFFYSDIQTNEVYLKNKQPKLDFTTDVTFYRNVVKKYTKPVNYKYIPVVGGKRQPLDDPVLQCFTKTKQDSQLQFGDYLLNVSQSGAANLKYEPLENVQYSDDEVLYRSDEGEVSRLENSDLDNDSEADMTETDGEDEMEISLGPSNLMDAGVLTPSTPRRSVNDHLKTSPKRQETLLRTLANKSPIKRLTNERLNKSKHMNYSKFDSSMCISAKAIMKMVDDSLVSSDTEIYNQSYTSAHAHGNPFNSLKNVDFSINASDLISALNDNEY</sequence>
<dbReference type="RefSeq" id="XP_029322822.1">
    <property type="nucleotide sequence ID" value="XM_029466962.1"/>
</dbReference>
<dbReference type="GeneID" id="40385174"/>
<dbReference type="VEuPathDB" id="FungiDB:C5L36_0D00830"/>
<evidence type="ECO:0000313" key="3">
    <source>
        <dbReference type="Proteomes" id="UP000249293"/>
    </source>
</evidence>
<feature type="compositionally biased region" description="Acidic residues" evidence="1">
    <location>
        <begin position="185"/>
        <end position="205"/>
    </location>
</feature>
<proteinExistence type="predicted"/>
<gene>
    <name evidence="2" type="ORF">C5L36_0D00830</name>
</gene>
<protein>
    <submittedName>
        <fullName evidence="2">Uncharacterized protein</fullName>
    </submittedName>
</protein>
<accession>A0A2U9R7I3</accession>
<dbReference type="AlphaFoldDB" id="A0A2U9R7I3"/>
<evidence type="ECO:0000313" key="2">
    <source>
        <dbReference type="EMBL" id="AWU77345.1"/>
    </source>
</evidence>
<reference evidence="2 3" key="1">
    <citation type="submission" date="2018-06" db="EMBL/GenBank/DDBJ databases">
        <title>Population genomics shows no distinction between pathogenic Candida krusei and environmental Pichia kudriavzevii: One species, four names.</title>
        <authorList>
            <person name="Douglass A.P."/>
            <person name="Offei B."/>
            <person name="Braun-Galleani S."/>
            <person name="Coughlan A.Y."/>
            <person name="Martos A."/>
            <person name="Ortiz-Merino R.A."/>
            <person name="Byrne K.P."/>
            <person name="Wolfe K.H."/>
        </authorList>
    </citation>
    <scope>NUCLEOTIDE SEQUENCE [LARGE SCALE GENOMIC DNA]</scope>
    <source>
        <strain evidence="2 3">CBS573</strain>
    </source>
</reference>
<evidence type="ECO:0000256" key="1">
    <source>
        <dbReference type="SAM" id="MobiDB-lite"/>
    </source>
</evidence>
<dbReference type="Proteomes" id="UP000249293">
    <property type="component" value="Chromosome 4"/>
</dbReference>
<dbReference type="EMBL" id="CP028776">
    <property type="protein sequence ID" value="AWU77345.1"/>
    <property type="molecule type" value="Genomic_DNA"/>
</dbReference>
<feature type="region of interest" description="Disordered" evidence="1">
    <location>
        <begin position="177"/>
        <end position="237"/>
    </location>
</feature>
<feature type="compositionally biased region" description="Basic and acidic residues" evidence="1">
    <location>
        <begin position="227"/>
        <end position="237"/>
    </location>
</feature>
<name>A0A2U9R7I3_PICKU</name>
<organism evidence="2 3">
    <name type="scientific">Pichia kudriavzevii</name>
    <name type="common">Yeast</name>
    <name type="synonym">Issatchenkia orientalis</name>
    <dbReference type="NCBI Taxonomy" id="4909"/>
    <lineage>
        <taxon>Eukaryota</taxon>
        <taxon>Fungi</taxon>
        <taxon>Dikarya</taxon>
        <taxon>Ascomycota</taxon>
        <taxon>Saccharomycotina</taxon>
        <taxon>Pichiomycetes</taxon>
        <taxon>Pichiales</taxon>
        <taxon>Pichiaceae</taxon>
        <taxon>Pichia</taxon>
    </lineage>
</organism>
<dbReference type="KEGG" id="pkz:C5L36_0D00830"/>
<dbReference type="OrthoDB" id="3995028at2759"/>